<evidence type="ECO:0000256" key="1">
    <source>
        <dbReference type="SAM" id="Phobius"/>
    </source>
</evidence>
<dbReference type="InParanoid" id="A0A3Q2IEK8"/>
<reference evidence="2" key="2">
    <citation type="submission" date="2025-08" db="UniProtKB">
        <authorList>
            <consortium name="Ensembl"/>
        </authorList>
    </citation>
    <scope>IDENTIFICATION</scope>
    <source>
        <strain evidence="2">Thoroughbred</strain>
    </source>
</reference>
<name>A0A3Q2IEK8_HORSE</name>
<keyword evidence="1" id="KW-0812">Transmembrane</keyword>
<proteinExistence type="predicted"/>
<feature type="transmembrane region" description="Helical" evidence="1">
    <location>
        <begin position="7"/>
        <end position="29"/>
    </location>
</feature>
<keyword evidence="3" id="KW-1185">Reference proteome</keyword>
<dbReference type="Ensembl" id="ENSECAT00000062604.2">
    <property type="protein sequence ID" value="ENSECAP00000044197.2"/>
    <property type="gene ID" value="ENSECAG00000027923.2"/>
</dbReference>
<dbReference type="AlphaFoldDB" id="A0A3Q2IEK8"/>
<accession>A0A3Q2IEK8</accession>
<keyword evidence="1" id="KW-0472">Membrane</keyword>
<evidence type="ECO:0000313" key="3">
    <source>
        <dbReference type="Proteomes" id="UP000002281"/>
    </source>
</evidence>
<evidence type="ECO:0000313" key="2">
    <source>
        <dbReference type="Ensembl" id="ENSECAP00000044197.2"/>
    </source>
</evidence>
<protein>
    <submittedName>
        <fullName evidence="2">Uncharacterized protein</fullName>
    </submittedName>
</protein>
<reference evidence="2 3" key="1">
    <citation type="journal article" date="2009" name="Science">
        <title>Genome sequence, comparative analysis, and population genetics of the domestic horse.</title>
        <authorList>
            <consortium name="Broad Institute Genome Sequencing Platform"/>
            <consortium name="Broad Institute Whole Genome Assembly Team"/>
            <person name="Wade C.M."/>
            <person name="Giulotto E."/>
            <person name="Sigurdsson S."/>
            <person name="Zoli M."/>
            <person name="Gnerre S."/>
            <person name="Imsland F."/>
            <person name="Lear T.L."/>
            <person name="Adelson D.L."/>
            <person name="Bailey E."/>
            <person name="Bellone R.R."/>
            <person name="Bloecker H."/>
            <person name="Distl O."/>
            <person name="Edgar R.C."/>
            <person name="Garber M."/>
            <person name="Leeb T."/>
            <person name="Mauceli E."/>
            <person name="MacLeod J.N."/>
            <person name="Penedo M.C.T."/>
            <person name="Raison J.M."/>
            <person name="Sharpe T."/>
            <person name="Vogel J."/>
            <person name="Andersson L."/>
            <person name="Antczak D.F."/>
            <person name="Biagi T."/>
            <person name="Binns M.M."/>
            <person name="Chowdhary B.P."/>
            <person name="Coleman S.J."/>
            <person name="Della Valle G."/>
            <person name="Fryc S."/>
            <person name="Guerin G."/>
            <person name="Hasegawa T."/>
            <person name="Hill E.W."/>
            <person name="Jurka J."/>
            <person name="Kiialainen A."/>
            <person name="Lindgren G."/>
            <person name="Liu J."/>
            <person name="Magnani E."/>
            <person name="Mickelson J.R."/>
            <person name="Murray J."/>
            <person name="Nergadze S.G."/>
            <person name="Onofrio R."/>
            <person name="Pedroni S."/>
            <person name="Piras M.F."/>
            <person name="Raudsepp T."/>
            <person name="Rocchi M."/>
            <person name="Roeed K.H."/>
            <person name="Ryder O.A."/>
            <person name="Searle S."/>
            <person name="Skow L."/>
            <person name="Swinburne J.E."/>
            <person name="Syvaenen A.C."/>
            <person name="Tozaki T."/>
            <person name="Valberg S.J."/>
            <person name="Vaudin M."/>
            <person name="White J.R."/>
            <person name="Zody M.C."/>
            <person name="Lander E.S."/>
            <person name="Lindblad-Toh K."/>
        </authorList>
    </citation>
    <scope>NUCLEOTIDE SEQUENCE [LARGE SCALE GENOMIC DNA]</scope>
    <source>
        <strain evidence="2 3">Thoroughbred</strain>
    </source>
</reference>
<sequence>MELSDPLCIVALVVIMGLTWIIVSILLGGPGSGFPCIQQLFTSECGTLPCPTTEVTRAVAWACGLSNIPLYGCITIYPLTH</sequence>
<dbReference type="Proteomes" id="UP000002281">
    <property type="component" value="Chromosome X"/>
</dbReference>
<dbReference type="Bgee" id="ENSECAG00000027923">
    <property type="expression patterns" value="Expressed in blood and 3 other cell types or tissues"/>
</dbReference>
<keyword evidence="1" id="KW-1133">Transmembrane helix</keyword>
<dbReference type="PaxDb" id="9796-ENSECAP00000044197"/>
<dbReference type="GeneTree" id="ENSGT00950000185382"/>
<organism evidence="2 3">
    <name type="scientific">Equus caballus</name>
    <name type="common">Horse</name>
    <dbReference type="NCBI Taxonomy" id="9796"/>
    <lineage>
        <taxon>Eukaryota</taxon>
        <taxon>Metazoa</taxon>
        <taxon>Chordata</taxon>
        <taxon>Craniata</taxon>
        <taxon>Vertebrata</taxon>
        <taxon>Euteleostomi</taxon>
        <taxon>Mammalia</taxon>
        <taxon>Eutheria</taxon>
        <taxon>Laurasiatheria</taxon>
        <taxon>Perissodactyla</taxon>
        <taxon>Equidae</taxon>
        <taxon>Equus</taxon>
    </lineage>
</organism>
<reference evidence="2" key="3">
    <citation type="submission" date="2025-09" db="UniProtKB">
        <authorList>
            <consortium name="Ensembl"/>
        </authorList>
    </citation>
    <scope>IDENTIFICATION</scope>
    <source>
        <strain evidence="2">Thoroughbred</strain>
    </source>
</reference>